<name>A0A2J6RMS5_HYAVF</name>
<sequence>MTISRKPGSFPGLPPFEYSLRTGSPMPPHLLSSVPKAAIFRGKDHHQVHHVPDIFT</sequence>
<dbReference type="EMBL" id="KZ613946">
    <property type="protein sequence ID" value="PMD39808.1"/>
    <property type="molecule type" value="Genomic_DNA"/>
</dbReference>
<evidence type="ECO:0000313" key="1">
    <source>
        <dbReference type="EMBL" id="PMD39808.1"/>
    </source>
</evidence>
<gene>
    <name evidence="1" type="ORF">L207DRAFT_512778</name>
</gene>
<evidence type="ECO:0000313" key="2">
    <source>
        <dbReference type="Proteomes" id="UP000235786"/>
    </source>
</evidence>
<keyword evidence="2" id="KW-1185">Reference proteome</keyword>
<reference evidence="1 2" key="1">
    <citation type="submission" date="2016-04" db="EMBL/GenBank/DDBJ databases">
        <title>A degradative enzymes factory behind the ericoid mycorrhizal symbiosis.</title>
        <authorList>
            <consortium name="DOE Joint Genome Institute"/>
            <person name="Martino E."/>
            <person name="Morin E."/>
            <person name="Grelet G."/>
            <person name="Kuo A."/>
            <person name="Kohler A."/>
            <person name="Daghino S."/>
            <person name="Barry K."/>
            <person name="Choi C."/>
            <person name="Cichocki N."/>
            <person name="Clum A."/>
            <person name="Copeland A."/>
            <person name="Hainaut M."/>
            <person name="Haridas S."/>
            <person name="Labutti K."/>
            <person name="Lindquist E."/>
            <person name="Lipzen A."/>
            <person name="Khouja H.-R."/>
            <person name="Murat C."/>
            <person name="Ohm R."/>
            <person name="Olson A."/>
            <person name="Spatafora J."/>
            <person name="Veneault-Fourrey C."/>
            <person name="Henrissat B."/>
            <person name="Grigoriev I."/>
            <person name="Martin F."/>
            <person name="Perotto S."/>
        </authorList>
    </citation>
    <scope>NUCLEOTIDE SEQUENCE [LARGE SCALE GENOMIC DNA]</scope>
    <source>
        <strain evidence="1 2">F</strain>
    </source>
</reference>
<organism evidence="1 2">
    <name type="scientific">Hyaloscypha variabilis (strain UAMH 11265 / GT02V1 / F)</name>
    <name type="common">Meliniomyces variabilis</name>
    <dbReference type="NCBI Taxonomy" id="1149755"/>
    <lineage>
        <taxon>Eukaryota</taxon>
        <taxon>Fungi</taxon>
        <taxon>Dikarya</taxon>
        <taxon>Ascomycota</taxon>
        <taxon>Pezizomycotina</taxon>
        <taxon>Leotiomycetes</taxon>
        <taxon>Helotiales</taxon>
        <taxon>Hyaloscyphaceae</taxon>
        <taxon>Hyaloscypha</taxon>
        <taxon>Hyaloscypha variabilis</taxon>
    </lineage>
</organism>
<dbReference type="Proteomes" id="UP000235786">
    <property type="component" value="Unassembled WGS sequence"/>
</dbReference>
<accession>A0A2J6RMS5</accession>
<proteinExistence type="predicted"/>
<protein>
    <submittedName>
        <fullName evidence="1">Uncharacterized protein</fullName>
    </submittedName>
</protein>
<dbReference type="AlphaFoldDB" id="A0A2J6RMS5"/>